<evidence type="ECO:0000256" key="5">
    <source>
        <dbReference type="HAMAP-Rule" id="MF_00374"/>
    </source>
</evidence>
<sequence length="74" mass="8867">MEFKELKNKSVKELHKLLAENREKLRDMRFSVSAKQLKNIREIREVKKLIARILTVLKMDTSQDQDLENNQVKE</sequence>
<dbReference type="GO" id="GO:0003735">
    <property type="term" value="F:structural constituent of ribosome"/>
    <property type="evidence" value="ECO:0007669"/>
    <property type="project" value="InterPro"/>
</dbReference>
<evidence type="ECO:0000313" key="6">
    <source>
        <dbReference type="EMBL" id="PIT90803.1"/>
    </source>
</evidence>
<dbReference type="Gene3D" id="1.10.287.310">
    <property type="match status" value="1"/>
</dbReference>
<evidence type="ECO:0000256" key="3">
    <source>
        <dbReference type="ARBA" id="ARBA00023274"/>
    </source>
</evidence>
<dbReference type="GO" id="GO:1990904">
    <property type="term" value="C:ribonucleoprotein complex"/>
    <property type="evidence" value="ECO:0007669"/>
    <property type="project" value="UniProtKB-KW"/>
</dbReference>
<evidence type="ECO:0000313" key="7">
    <source>
        <dbReference type="Proteomes" id="UP000230543"/>
    </source>
</evidence>
<dbReference type="EMBL" id="PFBO01000009">
    <property type="protein sequence ID" value="PIT90803.1"/>
    <property type="molecule type" value="Genomic_DNA"/>
</dbReference>
<dbReference type="GO" id="GO:0006412">
    <property type="term" value="P:translation"/>
    <property type="evidence" value="ECO:0007669"/>
    <property type="project" value="UniProtKB-UniRule"/>
</dbReference>
<evidence type="ECO:0000256" key="2">
    <source>
        <dbReference type="ARBA" id="ARBA00022980"/>
    </source>
</evidence>
<dbReference type="HAMAP" id="MF_00374">
    <property type="entry name" value="Ribosomal_uL29"/>
    <property type="match status" value="1"/>
</dbReference>
<dbReference type="Pfam" id="PF00831">
    <property type="entry name" value="Ribosomal_L29"/>
    <property type="match status" value="1"/>
</dbReference>
<dbReference type="InterPro" id="IPR001854">
    <property type="entry name" value="Ribosomal_uL29"/>
</dbReference>
<dbReference type="SUPFAM" id="SSF46561">
    <property type="entry name" value="Ribosomal protein L29 (L29p)"/>
    <property type="match status" value="1"/>
</dbReference>
<comment type="similarity">
    <text evidence="1 5">Belongs to the universal ribosomal protein uL29 family.</text>
</comment>
<reference evidence="7" key="1">
    <citation type="submission" date="2017-09" db="EMBL/GenBank/DDBJ databases">
        <title>Depth-based differentiation of microbial function through sediment-hosted aquifers and enrichment of novel symbionts in the deep terrestrial subsurface.</title>
        <authorList>
            <person name="Probst A.J."/>
            <person name="Ladd B."/>
            <person name="Jarett J.K."/>
            <person name="Geller-Mcgrath D.E."/>
            <person name="Sieber C.M.K."/>
            <person name="Emerson J.B."/>
            <person name="Anantharaman K."/>
            <person name="Thomas B.C."/>
            <person name="Malmstrom R."/>
            <person name="Stieglmeier M."/>
            <person name="Klingl A."/>
            <person name="Woyke T."/>
            <person name="Ryan C.M."/>
            <person name="Banfield J.F."/>
        </authorList>
    </citation>
    <scope>NUCLEOTIDE SEQUENCE [LARGE SCALE GENOMIC DNA]</scope>
</reference>
<organism evidence="6 7">
    <name type="scientific">Candidatus Komeilibacteria bacterium CG10_big_fil_rev_8_21_14_0_10_41_13</name>
    <dbReference type="NCBI Taxonomy" id="1974476"/>
    <lineage>
        <taxon>Bacteria</taxon>
        <taxon>Candidatus Komeiliibacteriota</taxon>
    </lineage>
</organism>
<dbReference type="InterPro" id="IPR036049">
    <property type="entry name" value="Ribosomal_uL29_sf"/>
</dbReference>
<dbReference type="Proteomes" id="UP000230543">
    <property type="component" value="Unassembled WGS sequence"/>
</dbReference>
<keyword evidence="2 5" id="KW-0689">Ribosomal protein</keyword>
<gene>
    <name evidence="5 6" type="primary">rpmC</name>
    <name evidence="6" type="ORF">COU22_00175</name>
</gene>
<comment type="caution">
    <text evidence="6">The sequence shown here is derived from an EMBL/GenBank/DDBJ whole genome shotgun (WGS) entry which is preliminary data.</text>
</comment>
<protein>
    <recommendedName>
        <fullName evidence="4 5">Large ribosomal subunit protein uL29</fullName>
    </recommendedName>
</protein>
<dbReference type="NCBIfam" id="TIGR00012">
    <property type="entry name" value="L29"/>
    <property type="match status" value="1"/>
</dbReference>
<dbReference type="CDD" id="cd00427">
    <property type="entry name" value="Ribosomal_L29_HIP"/>
    <property type="match status" value="1"/>
</dbReference>
<evidence type="ECO:0000256" key="1">
    <source>
        <dbReference type="ARBA" id="ARBA00009254"/>
    </source>
</evidence>
<evidence type="ECO:0000256" key="4">
    <source>
        <dbReference type="ARBA" id="ARBA00035204"/>
    </source>
</evidence>
<dbReference type="GO" id="GO:0005840">
    <property type="term" value="C:ribosome"/>
    <property type="evidence" value="ECO:0007669"/>
    <property type="project" value="UniProtKB-KW"/>
</dbReference>
<keyword evidence="3 5" id="KW-0687">Ribonucleoprotein</keyword>
<accession>A0A2M6WDG1</accession>
<name>A0A2M6WDG1_9BACT</name>
<proteinExistence type="inferred from homology"/>
<dbReference type="AlphaFoldDB" id="A0A2M6WDG1"/>